<evidence type="ECO:0000313" key="2">
    <source>
        <dbReference type="Proteomes" id="UP000255082"/>
    </source>
</evidence>
<organism evidence="1 2">
    <name type="scientific">Nocardia africana</name>
    <dbReference type="NCBI Taxonomy" id="134964"/>
    <lineage>
        <taxon>Bacteria</taxon>
        <taxon>Bacillati</taxon>
        <taxon>Actinomycetota</taxon>
        <taxon>Actinomycetes</taxon>
        <taxon>Mycobacteriales</taxon>
        <taxon>Nocardiaceae</taxon>
        <taxon>Nocardia</taxon>
    </lineage>
</organism>
<dbReference type="Proteomes" id="UP000255082">
    <property type="component" value="Unassembled WGS sequence"/>
</dbReference>
<reference evidence="1 2" key="1">
    <citation type="submission" date="2018-06" db="EMBL/GenBank/DDBJ databases">
        <authorList>
            <consortium name="Pathogen Informatics"/>
            <person name="Doyle S."/>
        </authorList>
    </citation>
    <scope>NUCLEOTIDE SEQUENCE [LARGE SCALE GENOMIC DNA]</scope>
    <source>
        <strain evidence="1 2">NCTC13184</strain>
    </source>
</reference>
<dbReference type="AlphaFoldDB" id="A0A378WX91"/>
<sequence>MICRMQSGMRVLVASPLGHMVEPTLAERIPKSAITVAVDRFSVQQAVTSTYRFDVVIVDLVWNHPELEFCFDGLDVVDMLVRAERLAPVLLATQGHSMERDLVDEARLRPEVAGVFAKSSGVPALLDVISAVAIGRRLPDATPPDGPPPLYELFDSQRGATAARLAGAIAAGRATDALSLARAAQVGTNTANKVTSTYIGPIIKQRNEHDPTLPLTLGSVYRWCGLHARYLVSWCRRNGHSDVLRPEHFS</sequence>
<proteinExistence type="predicted"/>
<protein>
    <submittedName>
        <fullName evidence="1">Uncharacterized protein</fullName>
    </submittedName>
</protein>
<evidence type="ECO:0000313" key="1">
    <source>
        <dbReference type="EMBL" id="SUA44933.1"/>
    </source>
</evidence>
<name>A0A378WX91_9NOCA</name>
<gene>
    <name evidence="1" type="ORF">NCTC13184_03455</name>
</gene>
<accession>A0A378WX91</accession>
<dbReference type="EMBL" id="UGRU01000001">
    <property type="protein sequence ID" value="SUA44933.1"/>
    <property type="molecule type" value="Genomic_DNA"/>
</dbReference>